<comment type="caution">
    <text evidence="3">The sequence shown here is derived from an EMBL/GenBank/DDBJ whole genome shotgun (WGS) entry which is preliminary data.</text>
</comment>
<dbReference type="RefSeq" id="WP_377342156.1">
    <property type="nucleotide sequence ID" value="NZ_JALBWS010000009.1"/>
</dbReference>
<sequence length="204" mass="22545">MWLVSPAVNALMAVLLLAGVPFLGYFFWHKWRHRRHLADIARRTGLQGSSARYLLISAATALVVACVLLLWQPPMAPFLREGSPQRVFAGLGLGMQAVVMALLYGVVQTGFVEELVFRGLIAGSLARRLPLAWANLLQALIFLLPHLLILQTMPQMWMLLPLVFLLALAMGWVRIRSGSILGPWLVHATLNVTMCLMVAVRTAA</sequence>
<evidence type="ECO:0000259" key="2">
    <source>
        <dbReference type="Pfam" id="PF02517"/>
    </source>
</evidence>
<keyword evidence="1" id="KW-1133">Transmembrane helix</keyword>
<keyword evidence="4" id="KW-1185">Reference proteome</keyword>
<keyword evidence="3" id="KW-0378">Hydrolase</keyword>
<feature type="domain" description="CAAX prenyl protease 2/Lysostaphin resistance protein A-like" evidence="2">
    <location>
        <begin position="98"/>
        <end position="192"/>
    </location>
</feature>
<proteinExistence type="predicted"/>
<feature type="transmembrane region" description="Helical" evidence="1">
    <location>
        <begin position="53"/>
        <end position="71"/>
    </location>
</feature>
<name>A0ABW0K020_9GAMM</name>
<dbReference type="Proteomes" id="UP001596018">
    <property type="component" value="Unassembled WGS sequence"/>
</dbReference>
<gene>
    <name evidence="3" type="ORF">ACFPK0_16095</name>
</gene>
<dbReference type="GO" id="GO:0016787">
    <property type="term" value="F:hydrolase activity"/>
    <property type="evidence" value="ECO:0007669"/>
    <property type="project" value="UniProtKB-KW"/>
</dbReference>
<keyword evidence="1" id="KW-0812">Transmembrane</keyword>
<organism evidence="3 4">
    <name type="scientific">Rhodanobacter ginsenosidimutans</name>
    <dbReference type="NCBI Taxonomy" id="490571"/>
    <lineage>
        <taxon>Bacteria</taxon>
        <taxon>Pseudomonadati</taxon>
        <taxon>Pseudomonadota</taxon>
        <taxon>Gammaproteobacteria</taxon>
        <taxon>Lysobacterales</taxon>
        <taxon>Rhodanobacteraceae</taxon>
        <taxon>Rhodanobacter</taxon>
    </lineage>
</organism>
<evidence type="ECO:0000256" key="1">
    <source>
        <dbReference type="SAM" id="Phobius"/>
    </source>
</evidence>
<feature type="transmembrane region" description="Helical" evidence="1">
    <location>
        <begin position="6"/>
        <end position="28"/>
    </location>
</feature>
<dbReference type="EMBL" id="JBHSMM010000006">
    <property type="protein sequence ID" value="MFC5441535.1"/>
    <property type="molecule type" value="Genomic_DNA"/>
</dbReference>
<protein>
    <submittedName>
        <fullName evidence="3">CPBP family intramembrane glutamic endopeptidase</fullName>
        <ecNumber evidence="3">3.4.-.-</ecNumber>
    </submittedName>
</protein>
<evidence type="ECO:0000313" key="3">
    <source>
        <dbReference type="EMBL" id="MFC5441535.1"/>
    </source>
</evidence>
<dbReference type="InterPro" id="IPR052710">
    <property type="entry name" value="CAAX_protease"/>
</dbReference>
<accession>A0ABW0K020</accession>
<dbReference type="PANTHER" id="PTHR36435">
    <property type="entry name" value="SLR1288 PROTEIN"/>
    <property type="match status" value="1"/>
</dbReference>
<dbReference type="EC" id="3.4.-.-" evidence="3"/>
<feature type="transmembrane region" description="Helical" evidence="1">
    <location>
        <begin position="91"/>
        <end position="111"/>
    </location>
</feature>
<keyword evidence="1" id="KW-0472">Membrane</keyword>
<evidence type="ECO:0000313" key="4">
    <source>
        <dbReference type="Proteomes" id="UP001596018"/>
    </source>
</evidence>
<dbReference type="Pfam" id="PF02517">
    <property type="entry name" value="Rce1-like"/>
    <property type="match status" value="1"/>
</dbReference>
<dbReference type="InterPro" id="IPR003675">
    <property type="entry name" value="Rce1/LyrA-like_dom"/>
</dbReference>
<feature type="transmembrane region" description="Helical" evidence="1">
    <location>
        <begin position="156"/>
        <end position="173"/>
    </location>
</feature>
<reference evidence="4" key="1">
    <citation type="journal article" date="2019" name="Int. J. Syst. Evol. Microbiol.">
        <title>The Global Catalogue of Microorganisms (GCM) 10K type strain sequencing project: providing services to taxonomists for standard genome sequencing and annotation.</title>
        <authorList>
            <consortium name="The Broad Institute Genomics Platform"/>
            <consortium name="The Broad Institute Genome Sequencing Center for Infectious Disease"/>
            <person name="Wu L."/>
            <person name="Ma J."/>
        </authorList>
    </citation>
    <scope>NUCLEOTIDE SEQUENCE [LARGE SCALE GENOMIC DNA]</scope>
    <source>
        <strain evidence="4">KACC 12822</strain>
    </source>
</reference>
<feature type="transmembrane region" description="Helical" evidence="1">
    <location>
        <begin position="180"/>
        <end position="200"/>
    </location>
</feature>
<feature type="transmembrane region" description="Helical" evidence="1">
    <location>
        <begin position="131"/>
        <end position="150"/>
    </location>
</feature>
<dbReference type="PANTHER" id="PTHR36435:SF1">
    <property type="entry name" value="CAAX AMINO TERMINAL PROTEASE FAMILY PROTEIN"/>
    <property type="match status" value="1"/>
</dbReference>